<dbReference type="EMBL" id="CP113520">
    <property type="protein sequence ID" value="WAJ28850.1"/>
    <property type="molecule type" value="Genomic_DNA"/>
</dbReference>
<gene>
    <name evidence="1" type="ORF">OXU80_00945</name>
</gene>
<protein>
    <submittedName>
        <fullName evidence="1">Uncharacterized protein</fullName>
    </submittedName>
</protein>
<dbReference type="Proteomes" id="UP001163223">
    <property type="component" value="Chromosome"/>
</dbReference>
<reference evidence="1" key="1">
    <citation type="submission" date="2022-11" db="EMBL/GenBank/DDBJ databases">
        <title>beta-Carotene-producing bacterium, Jeongeuplla avenae sp. nov., alleviates the salt stress of Arabidopsis seedlings.</title>
        <authorList>
            <person name="Jiang L."/>
            <person name="Lee J."/>
        </authorList>
    </citation>
    <scope>NUCLEOTIDE SEQUENCE</scope>
    <source>
        <strain evidence="1">DY_R2A_6</strain>
    </source>
</reference>
<proteinExistence type="predicted"/>
<sequence>MRNVAAAVSEQMLRERYVLTKAQISDILVRATREGWAERKQGYGWRLLPVAKTPKAFEQIYRFRMLIEPAAMLEPDFRVDPKIIAELRRIQERMLESDVERLPAERLLDNGSIFHRSRPPITASRPVIVPGPPAPALCVDRRPASMPIGAPTY</sequence>
<evidence type="ECO:0000313" key="2">
    <source>
        <dbReference type="Proteomes" id="UP001163223"/>
    </source>
</evidence>
<evidence type="ECO:0000313" key="1">
    <source>
        <dbReference type="EMBL" id="WAJ28850.1"/>
    </source>
</evidence>
<accession>A0ACD4NQD6</accession>
<organism evidence="1 2">
    <name type="scientific">Antarcticirhabdus aurantiaca</name>
    <dbReference type="NCBI Taxonomy" id="2606717"/>
    <lineage>
        <taxon>Bacteria</taxon>
        <taxon>Pseudomonadati</taxon>
        <taxon>Pseudomonadota</taxon>
        <taxon>Alphaproteobacteria</taxon>
        <taxon>Hyphomicrobiales</taxon>
        <taxon>Aurantimonadaceae</taxon>
        <taxon>Antarcticirhabdus</taxon>
    </lineage>
</organism>
<name>A0ACD4NQD6_9HYPH</name>
<keyword evidence="2" id="KW-1185">Reference proteome</keyword>